<proteinExistence type="inferred from homology"/>
<evidence type="ECO:0000256" key="4">
    <source>
        <dbReference type="ARBA" id="ARBA00022679"/>
    </source>
</evidence>
<accession>T1H0M5</accession>
<dbReference type="PANTHER" id="PTHR21461:SF40">
    <property type="entry name" value="GLYCOSYLTRANSFERASE FAMILY 92 PROTEIN"/>
    <property type="match status" value="1"/>
</dbReference>
<evidence type="ECO:0000256" key="8">
    <source>
        <dbReference type="RuleBase" id="RU366017"/>
    </source>
</evidence>
<evidence type="ECO:0000256" key="7">
    <source>
        <dbReference type="ARBA" id="ARBA00023136"/>
    </source>
</evidence>
<evidence type="ECO:0000256" key="2">
    <source>
        <dbReference type="ARBA" id="ARBA00007647"/>
    </source>
</evidence>
<evidence type="ECO:0000313" key="10">
    <source>
        <dbReference type="Proteomes" id="UP000015102"/>
    </source>
</evidence>
<dbReference type="Pfam" id="PF01697">
    <property type="entry name" value="Glyco_transf_92"/>
    <property type="match status" value="1"/>
</dbReference>
<dbReference type="GO" id="GO:0005737">
    <property type="term" value="C:cytoplasm"/>
    <property type="evidence" value="ECO:0007669"/>
    <property type="project" value="TreeGrafter"/>
</dbReference>
<keyword evidence="4 8" id="KW-0808">Transferase</keyword>
<evidence type="ECO:0000256" key="5">
    <source>
        <dbReference type="ARBA" id="ARBA00022692"/>
    </source>
</evidence>
<organism evidence="9 10">
    <name type="scientific">Megaselia scalaris</name>
    <name type="common">Humpbacked fly</name>
    <name type="synonym">Phora scalaris</name>
    <dbReference type="NCBI Taxonomy" id="36166"/>
    <lineage>
        <taxon>Eukaryota</taxon>
        <taxon>Metazoa</taxon>
        <taxon>Ecdysozoa</taxon>
        <taxon>Arthropoda</taxon>
        <taxon>Hexapoda</taxon>
        <taxon>Insecta</taxon>
        <taxon>Pterygota</taxon>
        <taxon>Neoptera</taxon>
        <taxon>Endopterygota</taxon>
        <taxon>Diptera</taxon>
        <taxon>Brachycera</taxon>
        <taxon>Muscomorpha</taxon>
        <taxon>Platypezoidea</taxon>
        <taxon>Phoridae</taxon>
        <taxon>Megaseliini</taxon>
        <taxon>Megaselia</taxon>
    </lineage>
</organism>
<keyword evidence="5" id="KW-0812">Transmembrane</keyword>
<dbReference type="EC" id="2.4.1.-" evidence="8"/>
<dbReference type="EnsemblMetazoa" id="MESCA009706-RA">
    <property type="protein sequence ID" value="MESCA009706-PA"/>
    <property type="gene ID" value="MESCA009706"/>
</dbReference>
<dbReference type="Proteomes" id="UP000015102">
    <property type="component" value="Unassembled WGS sequence"/>
</dbReference>
<evidence type="ECO:0000256" key="3">
    <source>
        <dbReference type="ARBA" id="ARBA00022676"/>
    </source>
</evidence>
<reference evidence="10" key="1">
    <citation type="submission" date="2013-02" db="EMBL/GenBank/DDBJ databases">
        <authorList>
            <person name="Hughes D."/>
        </authorList>
    </citation>
    <scope>NUCLEOTIDE SEQUENCE</scope>
    <source>
        <strain>Durham</strain>
        <strain evidence="10">NC isolate 2 -- Noor lab</strain>
    </source>
</reference>
<keyword evidence="7" id="KW-0472">Membrane</keyword>
<sequence length="361" mass="40928">MNKEIGTHAIHPMEMVSSTLEGAKTLKASPVTEGVFFGNLSSVLDSRGDNDDFFDRNFVDYLSIKHEDYDLVDGNMLEKDIILGGFVLRADATKLRKEKESISSKLRNAFSTSNWGQILSPNVEQTLPRFPRDLPPTDGIWSVVNGTRFKFLVYSAYYDDRDGKLIRIIGATKTRGAEKVWCRFWYRTNTSSSNRQRYYSASVVARVKVIRENWNLKYSACFVLCPLRAPALDVPFSVSVVSRLRAPPANVLLVQNKGNNDDYLNRATNDNNTKNDKNKTICVKPFHFNYDQALYLIEYLELNALLGVGHFTFYNHTTGPHATCVLNHYIEGRVPGNLTSFDVDDNSFSMQQKSTSLNKDN</sequence>
<keyword evidence="6" id="KW-1133">Transmembrane helix</keyword>
<evidence type="ECO:0000256" key="1">
    <source>
        <dbReference type="ARBA" id="ARBA00004167"/>
    </source>
</evidence>
<comment type="similarity">
    <text evidence="2 8">Belongs to the glycosyltransferase 92 family.</text>
</comment>
<evidence type="ECO:0000256" key="6">
    <source>
        <dbReference type="ARBA" id="ARBA00022989"/>
    </source>
</evidence>
<dbReference type="AlphaFoldDB" id="T1H0M5"/>
<reference evidence="9" key="2">
    <citation type="submission" date="2015-06" db="UniProtKB">
        <authorList>
            <consortium name="EnsemblMetazoa"/>
        </authorList>
    </citation>
    <scope>IDENTIFICATION</scope>
</reference>
<dbReference type="EMBL" id="CAQQ02187838">
    <property type="status" value="NOT_ANNOTATED_CDS"/>
    <property type="molecule type" value="Genomic_DNA"/>
</dbReference>
<keyword evidence="3 8" id="KW-0328">Glycosyltransferase</keyword>
<evidence type="ECO:0000313" key="9">
    <source>
        <dbReference type="EnsemblMetazoa" id="MESCA009706-PA"/>
    </source>
</evidence>
<dbReference type="GO" id="GO:0016757">
    <property type="term" value="F:glycosyltransferase activity"/>
    <property type="evidence" value="ECO:0007669"/>
    <property type="project" value="UniProtKB-UniRule"/>
</dbReference>
<dbReference type="GO" id="GO:0016020">
    <property type="term" value="C:membrane"/>
    <property type="evidence" value="ECO:0007669"/>
    <property type="project" value="UniProtKB-SubCell"/>
</dbReference>
<dbReference type="PANTHER" id="PTHR21461">
    <property type="entry name" value="GLYCOSYLTRANSFERASE FAMILY 92 PROTEIN"/>
    <property type="match status" value="1"/>
</dbReference>
<name>T1H0M5_MEGSC</name>
<keyword evidence="10" id="KW-1185">Reference proteome</keyword>
<dbReference type="EMBL" id="CAQQ02187837">
    <property type="status" value="NOT_ANNOTATED_CDS"/>
    <property type="molecule type" value="Genomic_DNA"/>
</dbReference>
<protein>
    <recommendedName>
        <fullName evidence="8">Glycosyltransferase family 92 protein</fullName>
        <ecNumber evidence="8">2.4.1.-</ecNumber>
    </recommendedName>
</protein>
<dbReference type="InterPro" id="IPR008166">
    <property type="entry name" value="Glyco_transf_92"/>
</dbReference>
<comment type="subcellular location">
    <subcellularLocation>
        <location evidence="1">Membrane</location>
        <topology evidence="1">Single-pass membrane protein</topology>
    </subcellularLocation>
</comment>
<dbReference type="HOGENOM" id="CLU_768521_0_0_1"/>